<dbReference type="GO" id="GO:0003677">
    <property type="term" value="F:DNA binding"/>
    <property type="evidence" value="ECO:0007669"/>
    <property type="project" value="UniProtKB-KW"/>
</dbReference>
<evidence type="ECO:0000259" key="5">
    <source>
        <dbReference type="Pfam" id="PF04198"/>
    </source>
</evidence>
<reference evidence="6 7" key="1">
    <citation type="journal article" date="2017" name="Nat. Commun.">
        <title>In situ click chemistry generation of cyclooxygenase-2 inhibitors.</title>
        <authorList>
            <person name="Bhardwaj A."/>
            <person name="Kaur J."/>
            <person name="Wuest M."/>
            <person name="Wuest F."/>
        </authorList>
    </citation>
    <scope>NUCLEOTIDE SEQUENCE [LARGE SCALE GENOMIC DNA]</scope>
    <source>
        <strain evidence="6">S2_012_000_R3_94</strain>
    </source>
</reference>
<dbReference type="InterPro" id="IPR051054">
    <property type="entry name" value="SorC_transcr_regulators"/>
</dbReference>
<keyword evidence="3" id="KW-0238">DNA-binding</keyword>
<evidence type="ECO:0000256" key="2">
    <source>
        <dbReference type="ARBA" id="ARBA00023015"/>
    </source>
</evidence>
<dbReference type="InterPro" id="IPR037171">
    <property type="entry name" value="NagB/RpiA_transferase-like"/>
</dbReference>
<accession>A0A533I6T1</accession>
<proteinExistence type="inferred from homology"/>
<dbReference type="PANTHER" id="PTHR34294:SF1">
    <property type="entry name" value="TRANSCRIPTIONAL REGULATOR LSRR"/>
    <property type="match status" value="1"/>
</dbReference>
<evidence type="ECO:0000256" key="3">
    <source>
        <dbReference type="ARBA" id="ARBA00023125"/>
    </source>
</evidence>
<evidence type="ECO:0000313" key="6">
    <source>
        <dbReference type="EMBL" id="TKW66421.1"/>
    </source>
</evidence>
<dbReference type="InterPro" id="IPR007324">
    <property type="entry name" value="Sugar-bd_dom_put"/>
</dbReference>
<dbReference type="Gene3D" id="1.10.10.10">
    <property type="entry name" value="Winged helix-like DNA-binding domain superfamily/Winged helix DNA-binding domain"/>
    <property type="match status" value="1"/>
</dbReference>
<keyword evidence="4" id="KW-0804">Transcription</keyword>
<dbReference type="Pfam" id="PF04198">
    <property type="entry name" value="Sugar-bind"/>
    <property type="match status" value="1"/>
</dbReference>
<feature type="domain" description="Sugar-binding" evidence="5">
    <location>
        <begin position="59"/>
        <end position="306"/>
    </location>
</feature>
<dbReference type="GO" id="GO:0030246">
    <property type="term" value="F:carbohydrate binding"/>
    <property type="evidence" value="ECO:0007669"/>
    <property type="project" value="InterPro"/>
</dbReference>
<gene>
    <name evidence="6" type="ORF">DI616_10710</name>
</gene>
<organism evidence="6 7">
    <name type="scientific">Paracoccus denitrificans</name>
    <dbReference type="NCBI Taxonomy" id="266"/>
    <lineage>
        <taxon>Bacteria</taxon>
        <taxon>Pseudomonadati</taxon>
        <taxon>Pseudomonadota</taxon>
        <taxon>Alphaproteobacteria</taxon>
        <taxon>Rhodobacterales</taxon>
        <taxon>Paracoccaceae</taxon>
        <taxon>Paracoccus</taxon>
    </lineage>
</organism>
<evidence type="ECO:0000256" key="1">
    <source>
        <dbReference type="ARBA" id="ARBA00010466"/>
    </source>
</evidence>
<dbReference type="Gene3D" id="3.40.50.1360">
    <property type="match status" value="1"/>
</dbReference>
<dbReference type="EMBL" id="VAFL01000007">
    <property type="protein sequence ID" value="TKW66421.1"/>
    <property type="molecule type" value="Genomic_DNA"/>
</dbReference>
<comment type="similarity">
    <text evidence="1">Belongs to the SorC transcriptional regulatory family.</text>
</comment>
<dbReference type="InterPro" id="IPR036388">
    <property type="entry name" value="WH-like_DNA-bd_sf"/>
</dbReference>
<dbReference type="AlphaFoldDB" id="A0A533I6T1"/>
<keyword evidence="2" id="KW-0805">Transcription regulation</keyword>
<protein>
    <submittedName>
        <fullName evidence="6">Sugar-binding transcriptional regulator</fullName>
    </submittedName>
</protein>
<evidence type="ECO:0000313" key="7">
    <source>
        <dbReference type="Proteomes" id="UP000315344"/>
    </source>
</evidence>
<comment type="caution">
    <text evidence="6">The sequence shown here is derived from an EMBL/GenBank/DDBJ whole genome shotgun (WGS) entry which is preliminary data.</text>
</comment>
<dbReference type="Pfam" id="PF13384">
    <property type="entry name" value="HTH_23"/>
    <property type="match status" value="1"/>
</dbReference>
<dbReference type="Proteomes" id="UP000315344">
    <property type="component" value="Unassembled WGS sequence"/>
</dbReference>
<sequence length="312" mass="32801">MSKESAKLDQAARAAWLSWVGGLTQDEIAARMGISRQTAQRLTAQAMAAGIVKVRIEHPLAESLDLAAQIQSRFGLRRVEVTPADAGPSGVAMQVAELLESQLNQPEPVVLALGTGRTLRAAVAQMSPIDCPQHRIVSLTGNIAPDGSTSYYNVLFSMSERVTAHCYPLMLPVIAATEEERKALQSQPGNARVLDLAANADIAVIGIGDLGPNAPLQADGFLTREEITDLSARGAVGEVIGSAFDAKGRFLPRDGRVASAALPDTDRALVIAAVHGPAKWAGTLGALRGGFINGLICDAGMARWLLDQPSTP</sequence>
<evidence type="ECO:0000256" key="4">
    <source>
        <dbReference type="ARBA" id="ARBA00023163"/>
    </source>
</evidence>
<name>A0A533I6T1_PARDE</name>
<dbReference type="PANTHER" id="PTHR34294">
    <property type="entry name" value="TRANSCRIPTIONAL REGULATOR-RELATED"/>
    <property type="match status" value="1"/>
</dbReference>
<dbReference type="SUPFAM" id="SSF100950">
    <property type="entry name" value="NagB/RpiA/CoA transferase-like"/>
    <property type="match status" value="1"/>
</dbReference>